<dbReference type="Proteomes" id="UP001597368">
    <property type="component" value="Unassembled WGS sequence"/>
</dbReference>
<organism evidence="3 4">
    <name type="scientific">Nonomuraea mangrovi</name>
    <dbReference type="NCBI Taxonomy" id="2316207"/>
    <lineage>
        <taxon>Bacteria</taxon>
        <taxon>Bacillati</taxon>
        <taxon>Actinomycetota</taxon>
        <taxon>Actinomycetes</taxon>
        <taxon>Streptosporangiales</taxon>
        <taxon>Streptosporangiaceae</taxon>
        <taxon>Nonomuraea</taxon>
    </lineage>
</organism>
<evidence type="ECO:0000313" key="4">
    <source>
        <dbReference type="Proteomes" id="UP001597368"/>
    </source>
</evidence>
<dbReference type="InterPro" id="IPR000600">
    <property type="entry name" value="ROK"/>
</dbReference>
<protein>
    <submittedName>
        <fullName evidence="3">ROK family protein</fullName>
    </submittedName>
</protein>
<dbReference type="InterPro" id="IPR036388">
    <property type="entry name" value="WH-like_DNA-bd_sf"/>
</dbReference>
<proteinExistence type="inferred from homology"/>
<sequence>MTSGSPRVLRTLNERAALELLLGEGPLTRGELESRTGLSKAAAAEVLRRLEGAGLVRKGGRKPGSAGPAAQMWALEGSAAHVAGVDVTSCGLDVAVADLEGHLVAEHTTAIPAEADPVATLARALRQTAAGAGLAAADLEQIVIGMPGIVDGGGDRLDVAAREPAPRGVHDLGPLRDLLGNPRVRMENDVNLVALEEQAAGAAQGRDTFALLWLGQGLGSGVVLNGRLWRGASGRGGEVGSILTPGGRPLGTLLNAAAVSELTRVHGTRVEGGSAVEIAARALAGGNAALLGELAARLAAAVTGLVGVLDPGLVVLGGPLLRAGGIELHRLVADRLTRCEAPVELVPSAVTGNAVRAGAVEFALSLARDRVFHAGTAGRLP</sequence>
<feature type="domain" description="HTH marR-type" evidence="2">
    <location>
        <begin position="13"/>
        <end position="58"/>
    </location>
</feature>
<evidence type="ECO:0000259" key="2">
    <source>
        <dbReference type="Pfam" id="PF12802"/>
    </source>
</evidence>
<dbReference type="Pfam" id="PF00480">
    <property type="entry name" value="ROK"/>
    <property type="match status" value="1"/>
</dbReference>
<dbReference type="Gene3D" id="1.10.10.10">
    <property type="entry name" value="Winged helix-like DNA-binding domain superfamily/Winged helix DNA-binding domain"/>
    <property type="match status" value="1"/>
</dbReference>
<dbReference type="Gene3D" id="3.30.420.40">
    <property type="match status" value="2"/>
</dbReference>
<accession>A0ABW4SR25</accession>
<reference evidence="4" key="1">
    <citation type="journal article" date="2019" name="Int. J. Syst. Evol. Microbiol.">
        <title>The Global Catalogue of Microorganisms (GCM) 10K type strain sequencing project: providing services to taxonomists for standard genome sequencing and annotation.</title>
        <authorList>
            <consortium name="The Broad Institute Genomics Platform"/>
            <consortium name="The Broad Institute Genome Sequencing Center for Infectious Disease"/>
            <person name="Wu L."/>
            <person name="Ma J."/>
        </authorList>
    </citation>
    <scope>NUCLEOTIDE SEQUENCE [LARGE SCALE GENOMIC DNA]</scope>
    <source>
        <strain evidence="4">ICMP 6774ER</strain>
    </source>
</reference>
<comment type="similarity">
    <text evidence="1">Belongs to the ROK (NagC/XylR) family.</text>
</comment>
<evidence type="ECO:0000313" key="3">
    <source>
        <dbReference type="EMBL" id="MFD1932002.1"/>
    </source>
</evidence>
<dbReference type="PANTHER" id="PTHR18964">
    <property type="entry name" value="ROK (REPRESSOR, ORF, KINASE) FAMILY"/>
    <property type="match status" value="1"/>
</dbReference>
<dbReference type="SUPFAM" id="SSF53067">
    <property type="entry name" value="Actin-like ATPase domain"/>
    <property type="match status" value="1"/>
</dbReference>
<keyword evidence="4" id="KW-1185">Reference proteome</keyword>
<gene>
    <name evidence="3" type="ORF">ACFSKW_10990</name>
</gene>
<dbReference type="PANTHER" id="PTHR18964:SF149">
    <property type="entry name" value="BIFUNCTIONAL UDP-N-ACETYLGLUCOSAMINE 2-EPIMERASE_N-ACETYLMANNOSAMINE KINASE"/>
    <property type="match status" value="1"/>
</dbReference>
<dbReference type="InterPro" id="IPR000835">
    <property type="entry name" value="HTH_MarR-typ"/>
</dbReference>
<dbReference type="EMBL" id="JBHUFV010000016">
    <property type="protein sequence ID" value="MFD1932002.1"/>
    <property type="molecule type" value="Genomic_DNA"/>
</dbReference>
<name>A0ABW4SR25_9ACTN</name>
<dbReference type="SUPFAM" id="SSF46785">
    <property type="entry name" value="Winged helix' DNA-binding domain"/>
    <property type="match status" value="1"/>
</dbReference>
<comment type="caution">
    <text evidence="3">The sequence shown here is derived from an EMBL/GenBank/DDBJ whole genome shotgun (WGS) entry which is preliminary data.</text>
</comment>
<dbReference type="InterPro" id="IPR036390">
    <property type="entry name" value="WH_DNA-bd_sf"/>
</dbReference>
<dbReference type="RefSeq" id="WP_379571866.1">
    <property type="nucleotide sequence ID" value="NZ_JBHUFV010000016.1"/>
</dbReference>
<evidence type="ECO:0000256" key="1">
    <source>
        <dbReference type="ARBA" id="ARBA00006479"/>
    </source>
</evidence>
<dbReference type="InterPro" id="IPR043129">
    <property type="entry name" value="ATPase_NBD"/>
</dbReference>
<dbReference type="Pfam" id="PF12802">
    <property type="entry name" value="MarR_2"/>
    <property type="match status" value="1"/>
</dbReference>